<dbReference type="AlphaFoldDB" id="M1UVK9"/>
<feature type="compositionally biased region" description="Basic residues" evidence="1">
    <location>
        <begin position="59"/>
        <end position="72"/>
    </location>
</feature>
<evidence type="ECO:0000256" key="1">
    <source>
        <dbReference type="SAM" id="MobiDB-lite"/>
    </source>
</evidence>
<dbReference type="GeneID" id="16996570"/>
<dbReference type="KEGG" id="cme:CYME_CMQ139C"/>
<dbReference type="PANTHER" id="PTHR14944:SF2">
    <property type="entry name" value="RPA-RELATED PROTEIN RADX"/>
    <property type="match status" value="1"/>
</dbReference>
<dbReference type="EMBL" id="AP006499">
    <property type="protein sequence ID" value="BAM82046.1"/>
    <property type="molecule type" value="Genomic_DNA"/>
</dbReference>
<dbReference type="Gene3D" id="2.40.50.140">
    <property type="entry name" value="Nucleic acid-binding proteins"/>
    <property type="match status" value="1"/>
</dbReference>
<gene>
    <name evidence="2" type="ORF">CYME_CMQ139C</name>
</gene>
<sequence length="807" mass="91058">MPRKSGRFGDTKADDYVKPIFQRRQDEELQKSRAKPLQKAVENRTVQVEGSDSRDSRSKRQTGNRGNQRKRPREGTLKVANQKLAKSNTGQVSASSSLVQSGSSEPKERDQIFTTAGTEKLHECAPGEECRGSIVFLVLCVRHYIRDQAYWFTVNGTKDEIPEMDADAYDITVCNPVEQTKTRFCLHPHLNSIVQSGDLDRGSILEIRKWSVRFNELRGLYPPRVIVVYDCLVLRRPHEDFWIDVPLTCAWTTSSTPLETAANVPLASSRKSYLGPGAFDALPVDSRLRDPSNVERVEDPASIKSVTSAAVRIARALMGDVKRPIIGRVLRKTSLMPWPKKSDMRQSVPFKFEFEIGDGADSATVVVWNSLCSKYFYHIQLGDILIIENYRVRRGEIHLNASSPQGIIRKLSDNYEELLDFGPIAKLGGGRTGELYHPCILTSALDAWDDRSYFSLACIVTHVSPLYRERGTYRSAERTSAPQILSASDDYYIFRKYRIILARDGSEARDVCIRLYETSQRDAFDAICVPGAAILLTSLEKRELYNAPFDGVSIMEVHSTRWTSMYLLDGVREQQKRTEGTSLPENIPKVILQDRLVRRILALARWIQSSEGKKSVKIRQTFALGRIQHSTFRYTDTLEQLAALYGGQEKIENLCIEFERLRAVQSEIFLRERREVLVYGYLSCFRSTSKPEKAQLEEAKALGLAGSSFATVYFDEIHIGHLRALNDNNSWIPVVITPGRTVFGSGIAKTYNKRTAFLGRFGASLRGSLREKGLAAIRNKPMACLLALYRAAPGCDFALLEVAYEFP</sequence>
<dbReference type="InterPro" id="IPR040893">
    <property type="entry name" value="RADX"/>
</dbReference>
<reference evidence="2 3" key="1">
    <citation type="journal article" date="2004" name="Nature">
        <title>Genome sequence of the ultrasmall unicellular red alga Cyanidioschyzon merolae 10D.</title>
        <authorList>
            <person name="Matsuzaki M."/>
            <person name="Misumi O."/>
            <person name="Shin-i T."/>
            <person name="Maruyama S."/>
            <person name="Takahara M."/>
            <person name="Miyagishima S."/>
            <person name="Mori T."/>
            <person name="Nishida K."/>
            <person name="Yagisawa F."/>
            <person name="Nishida K."/>
            <person name="Yoshida Y."/>
            <person name="Nishimura Y."/>
            <person name="Nakao S."/>
            <person name="Kobayashi T."/>
            <person name="Momoyama Y."/>
            <person name="Higashiyama T."/>
            <person name="Minoda A."/>
            <person name="Sano M."/>
            <person name="Nomoto H."/>
            <person name="Oishi K."/>
            <person name="Hayashi H."/>
            <person name="Ohta F."/>
            <person name="Nishizaka S."/>
            <person name="Haga S."/>
            <person name="Miura S."/>
            <person name="Morishita T."/>
            <person name="Kabeya Y."/>
            <person name="Terasawa K."/>
            <person name="Suzuki Y."/>
            <person name="Ishii Y."/>
            <person name="Asakawa S."/>
            <person name="Takano H."/>
            <person name="Ohta N."/>
            <person name="Kuroiwa H."/>
            <person name="Tanaka K."/>
            <person name="Shimizu N."/>
            <person name="Sugano S."/>
            <person name="Sato N."/>
            <person name="Nozaki H."/>
            <person name="Ogasawara N."/>
            <person name="Kohara Y."/>
            <person name="Kuroiwa T."/>
        </authorList>
    </citation>
    <scope>NUCLEOTIDE SEQUENCE [LARGE SCALE GENOMIC DNA]</scope>
    <source>
        <strain evidence="2 3">10D</strain>
    </source>
</reference>
<dbReference type="RefSeq" id="XP_005538082.1">
    <property type="nucleotide sequence ID" value="XM_005538025.1"/>
</dbReference>
<evidence type="ECO:0000313" key="3">
    <source>
        <dbReference type="Proteomes" id="UP000007014"/>
    </source>
</evidence>
<protein>
    <submittedName>
        <fullName evidence="2">Uncharacterized protein</fullName>
    </submittedName>
</protein>
<dbReference type="Pfam" id="PF17659">
    <property type="entry name" value="RADX"/>
    <property type="match status" value="1"/>
</dbReference>
<dbReference type="Proteomes" id="UP000007014">
    <property type="component" value="Chromosome 17"/>
</dbReference>
<proteinExistence type="predicted"/>
<organism evidence="2 3">
    <name type="scientific">Cyanidioschyzon merolae (strain NIES-3377 / 10D)</name>
    <name type="common">Unicellular red alga</name>
    <dbReference type="NCBI Taxonomy" id="280699"/>
    <lineage>
        <taxon>Eukaryota</taxon>
        <taxon>Rhodophyta</taxon>
        <taxon>Bangiophyceae</taxon>
        <taxon>Cyanidiales</taxon>
        <taxon>Cyanidiaceae</taxon>
        <taxon>Cyanidioschyzon</taxon>
    </lineage>
</organism>
<dbReference type="Gramene" id="CMQ139CT">
    <property type="protein sequence ID" value="CMQ139CT"/>
    <property type="gene ID" value="CMQ139C"/>
</dbReference>
<accession>M1UVK9</accession>
<dbReference type="SUPFAM" id="SSF50249">
    <property type="entry name" value="Nucleic acid-binding proteins"/>
    <property type="match status" value="1"/>
</dbReference>
<dbReference type="HOGENOM" id="CLU_349314_0_0_1"/>
<feature type="region of interest" description="Disordered" evidence="1">
    <location>
        <begin position="1"/>
        <end position="110"/>
    </location>
</feature>
<dbReference type="PANTHER" id="PTHR14944">
    <property type="entry name" value="RPA-RELATED PROTEIN RADX"/>
    <property type="match status" value="1"/>
</dbReference>
<dbReference type="InterPro" id="IPR012340">
    <property type="entry name" value="NA-bd_OB-fold"/>
</dbReference>
<keyword evidence="3" id="KW-1185">Reference proteome</keyword>
<name>M1UVK9_CYAM1</name>
<reference evidence="2 3" key="2">
    <citation type="journal article" date="2007" name="BMC Biol.">
        <title>A 100%-complete sequence reveals unusually simple genomic features in the hot-spring red alga Cyanidioschyzon merolae.</title>
        <authorList>
            <person name="Nozaki H."/>
            <person name="Takano H."/>
            <person name="Misumi O."/>
            <person name="Terasawa K."/>
            <person name="Matsuzaki M."/>
            <person name="Maruyama S."/>
            <person name="Nishida K."/>
            <person name="Yagisawa F."/>
            <person name="Yoshida Y."/>
            <person name="Fujiwara T."/>
            <person name="Takio S."/>
            <person name="Tamura K."/>
            <person name="Chung S.J."/>
            <person name="Nakamura S."/>
            <person name="Kuroiwa H."/>
            <person name="Tanaka K."/>
            <person name="Sato N."/>
            <person name="Kuroiwa T."/>
        </authorList>
    </citation>
    <scope>NUCLEOTIDE SEQUENCE [LARGE SCALE GENOMIC DNA]</scope>
    <source>
        <strain evidence="2 3">10D</strain>
    </source>
</reference>
<feature type="compositionally biased region" description="Low complexity" evidence="1">
    <location>
        <begin position="90"/>
        <end position="104"/>
    </location>
</feature>
<dbReference type="GO" id="GO:0003697">
    <property type="term" value="F:single-stranded DNA binding"/>
    <property type="evidence" value="ECO:0007669"/>
    <property type="project" value="InterPro"/>
</dbReference>
<feature type="compositionally biased region" description="Basic and acidic residues" evidence="1">
    <location>
        <begin position="7"/>
        <end position="31"/>
    </location>
</feature>
<dbReference type="OrthoDB" id="5965770at2759"/>
<evidence type="ECO:0000313" key="2">
    <source>
        <dbReference type="EMBL" id="BAM82046.1"/>
    </source>
</evidence>